<sequence>MPYIDVYTCCNGDRLSQVVSSYPAVERIVCGHIHRAMQLSFGGTLLCTAPSTVTAIALRFAVDSKEASYVEPPALLLHHWQPDTGLITHWVAIGEFPGPMPFA</sequence>
<organism evidence="1 2">
    <name type="scientific">Pseudomonas savastanoi pv. phaseolicola</name>
    <name type="common">Pseudomonas syringae pv. phaseolicola</name>
    <dbReference type="NCBI Taxonomy" id="319"/>
    <lineage>
        <taxon>Bacteria</taxon>
        <taxon>Pseudomonadati</taxon>
        <taxon>Pseudomonadota</taxon>
        <taxon>Gammaproteobacteria</taxon>
        <taxon>Pseudomonadales</taxon>
        <taxon>Pseudomonadaceae</taxon>
        <taxon>Pseudomonas</taxon>
    </lineage>
</organism>
<dbReference type="Gene3D" id="3.30.750.180">
    <property type="entry name" value="GpdQ, beta-strand dimerisation domain"/>
    <property type="match status" value="1"/>
</dbReference>
<accession>A0A0P9W4N6</accession>
<protein>
    <submittedName>
        <fullName evidence="1">3',5'-cyclic adenosine monophosphate phosphodiesterase CpdA</fullName>
    </submittedName>
</protein>
<name>A0A0P9W4N6_PSESH</name>
<dbReference type="EMBL" id="LJQZ01000276">
    <property type="protein sequence ID" value="KPY10148.1"/>
    <property type="molecule type" value="Genomic_DNA"/>
</dbReference>
<dbReference type="AlphaFoldDB" id="A0A0P9W4N6"/>
<dbReference type="Proteomes" id="UP000050396">
    <property type="component" value="Unassembled WGS sequence"/>
</dbReference>
<dbReference type="SUPFAM" id="SSF56300">
    <property type="entry name" value="Metallo-dependent phosphatases"/>
    <property type="match status" value="1"/>
</dbReference>
<evidence type="ECO:0000313" key="1">
    <source>
        <dbReference type="EMBL" id="KPY10148.1"/>
    </source>
</evidence>
<gene>
    <name evidence="1" type="ORF">ALO55_05054</name>
</gene>
<dbReference type="InterPro" id="IPR029052">
    <property type="entry name" value="Metallo-depent_PP-like"/>
</dbReference>
<reference evidence="1 2" key="1">
    <citation type="submission" date="2015-09" db="EMBL/GenBank/DDBJ databases">
        <title>Genome announcement of multiple Pseudomonas syringae strains.</title>
        <authorList>
            <person name="Thakur S."/>
            <person name="Wang P.W."/>
            <person name="Gong Y."/>
            <person name="Weir B.S."/>
            <person name="Guttman D.S."/>
        </authorList>
    </citation>
    <scope>NUCLEOTIDE SEQUENCE [LARGE SCALE GENOMIC DNA]</scope>
    <source>
        <strain evidence="1 2">ICMP2740</strain>
    </source>
</reference>
<comment type="caution">
    <text evidence="1">The sequence shown here is derived from an EMBL/GenBank/DDBJ whole genome shotgun (WGS) entry which is preliminary data.</text>
</comment>
<dbReference type="InterPro" id="IPR042281">
    <property type="entry name" value="GpdQ_beta-strand"/>
</dbReference>
<evidence type="ECO:0000313" key="2">
    <source>
        <dbReference type="Proteomes" id="UP000050396"/>
    </source>
</evidence>
<proteinExistence type="predicted"/>